<dbReference type="Proteomes" id="UP000094578">
    <property type="component" value="Unassembled WGS sequence"/>
</dbReference>
<sequence>MLEDNERKLLRILYNFFSLYRRMPEWRELSFKTGKTTQELSQILLSLEHKQYIYWDNKLEVNSVVMIQGWERKEKTVLPLPESYWTQY</sequence>
<keyword evidence="2" id="KW-1185">Reference proteome</keyword>
<dbReference type="RefSeq" id="WP_069328986.1">
    <property type="nucleotide sequence ID" value="NZ_MDER01000070.1"/>
</dbReference>
<gene>
    <name evidence="1" type="ORF">PTI45_03638</name>
</gene>
<dbReference type="EMBL" id="MDER01000070">
    <property type="protein sequence ID" value="ODP26910.1"/>
    <property type="molecule type" value="Genomic_DNA"/>
</dbReference>
<protein>
    <recommendedName>
        <fullName evidence="3">MarR family transcriptional regulator</fullName>
    </recommendedName>
</protein>
<name>A0A1E3L1R4_9BACL</name>
<evidence type="ECO:0000313" key="1">
    <source>
        <dbReference type="EMBL" id="ODP26910.1"/>
    </source>
</evidence>
<proteinExistence type="predicted"/>
<comment type="caution">
    <text evidence="1">The sequence shown here is derived from an EMBL/GenBank/DDBJ whole genome shotgun (WGS) entry which is preliminary data.</text>
</comment>
<accession>A0A1E3L1R4</accession>
<evidence type="ECO:0000313" key="2">
    <source>
        <dbReference type="Proteomes" id="UP000094578"/>
    </source>
</evidence>
<evidence type="ECO:0008006" key="3">
    <source>
        <dbReference type="Google" id="ProtNLM"/>
    </source>
</evidence>
<dbReference type="STRING" id="1886670.PTI45_03638"/>
<organism evidence="1 2">
    <name type="scientific">Paenibacillus nuruki</name>
    <dbReference type="NCBI Taxonomy" id="1886670"/>
    <lineage>
        <taxon>Bacteria</taxon>
        <taxon>Bacillati</taxon>
        <taxon>Bacillota</taxon>
        <taxon>Bacilli</taxon>
        <taxon>Bacillales</taxon>
        <taxon>Paenibacillaceae</taxon>
        <taxon>Paenibacillus</taxon>
    </lineage>
</organism>
<dbReference type="AlphaFoldDB" id="A0A1E3L1R4"/>
<reference evidence="1 2" key="1">
    <citation type="submission" date="2016-08" db="EMBL/GenBank/DDBJ databases">
        <title>Genome sequencing of Paenibacillus sp. TI45-13ar, isolated from Korean traditional nuruk.</title>
        <authorList>
            <person name="Kim S.-J."/>
        </authorList>
    </citation>
    <scope>NUCLEOTIDE SEQUENCE [LARGE SCALE GENOMIC DNA]</scope>
    <source>
        <strain evidence="1 2">TI45-13ar</strain>
    </source>
</reference>
<dbReference type="PATRIC" id="fig|1886670.3.peg.3663"/>